<dbReference type="SMART" id="SM00560">
    <property type="entry name" value="LamGL"/>
    <property type="match status" value="1"/>
</dbReference>
<dbReference type="InterPro" id="IPR051913">
    <property type="entry name" value="GH2_Domain-Containing"/>
</dbReference>
<dbReference type="InterPro" id="IPR013320">
    <property type="entry name" value="ConA-like_dom_sf"/>
</dbReference>
<evidence type="ECO:0000256" key="1">
    <source>
        <dbReference type="ARBA" id="ARBA00007401"/>
    </source>
</evidence>
<dbReference type="InterPro" id="IPR017853">
    <property type="entry name" value="GH"/>
</dbReference>
<dbReference type="InterPro" id="IPR036156">
    <property type="entry name" value="Beta-gal/glucu_dom_sf"/>
</dbReference>
<feature type="signal peptide" evidence="7">
    <location>
        <begin position="1"/>
        <end position="42"/>
    </location>
</feature>
<dbReference type="SUPFAM" id="SSF51445">
    <property type="entry name" value="(Trans)glycosidases"/>
    <property type="match status" value="1"/>
</dbReference>
<dbReference type="Pfam" id="PF13385">
    <property type="entry name" value="Laminin_G_3"/>
    <property type="match status" value="1"/>
</dbReference>
<dbReference type="Pfam" id="PF02837">
    <property type="entry name" value="Glyco_hydro_2_N"/>
    <property type="match status" value="1"/>
</dbReference>
<dbReference type="SUPFAM" id="SSF49303">
    <property type="entry name" value="beta-Galactosidase/glucuronidase domain"/>
    <property type="match status" value="1"/>
</dbReference>
<dbReference type="InterPro" id="IPR006558">
    <property type="entry name" value="LamG-like"/>
</dbReference>
<protein>
    <submittedName>
        <fullName evidence="9">LamG-like jellyroll fold domain-containing protein</fullName>
    </submittedName>
</protein>
<dbReference type="SUPFAM" id="SSF49899">
    <property type="entry name" value="Concanavalin A-like lectins/glucanases"/>
    <property type="match status" value="1"/>
</dbReference>
<dbReference type="Pfam" id="PF00703">
    <property type="entry name" value="Glyco_hydro_2"/>
    <property type="match status" value="1"/>
</dbReference>
<dbReference type="InterPro" id="IPR006103">
    <property type="entry name" value="Glyco_hydro_2_cat"/>
</dbReference>
<name>A0ABV7WFI0_9MICO</name>
<dbReference type="PANTHER" id="PTHR42732">
    <property type="entry name" value="BETA-GALACTOSIDASE"/>
    <property type="match status" value="1"/>
</dbReference>
<evidence type="ECO:0000313" key="9">
    <source>
        <dbReference type="EMBL" id="MFC3687831.1"/>
    </source>
</evidence>
<dbReference type="Gene3D" id="2.60.40.10">
    <property type="entry name" value="Immunoglobulins"/>
    <property type="match status" value="1"/>
</dbReference>
<organism evidence="9 10">
    <name type="scientific">Aquipuribacter hungaricus</name>
    <dbReference type="NCBI Taxonomy" id="545624"/>
    <lineage>
        <taxon>Bacteria</taxon>
        <taxon>Bacillati</taxon>
        <taxon>Actinomycetota</taxon>
        <taxon>Actinomycetes</taxon>
        <taxon>Micrococcales</taxon>
        <taxon>Intrasporangiaceae</taxon>
        <taxon>Aquipuribacter</taxon>
    </lineage>
</organism>
<dbReference type="RefSeq" id="WP_340289969.1">
    <property type="nucleotide sequence ID" value="NZ_JBBEOI010000013.1"/>
</dbReference>
<dbReference type="EMBL" id="JBHRWW010000003">
    <property type="protein sequence ID" value="MFC3687831.1"/>
    <property type="molecule type" value="Genomic_DNA"/>
</dbReference>
<dbReference type="Gene3D" id="2.60.120.260">
    <property type="entry name" value="Galactose-binding domain-like"/>
    <property type="match status" value="1"/>
</dbReference>
<evidence type="ECO:0000256" key="7">
    <source>
        <dbReference type="SAM" id="SignalP"/>
    </source>
</evidence>
<keyword evidence="3" id="KW-0378">Hydrolase</keyword>
<sequence>MPRPPTAGPRPRRRPAPRTAALATAVALVLGGLVSGAGPATAAAPAYEKKVPPLATRWTAEVGPANALPEYPRPQLTRERWQNLNGVWQLREPSRFGDGLPFGEDLEERVLVPYPVESALSGIQRSMDRMWYRRTFEVPAGWGVGTRATQQRLVLHFGAVDYDATVYVNGRRATGHRGGYDKFSVDVTDLLTRSGPQELVVGVEDLTDQTWQPVGKQRERGDGGIFYQGSSGIWQTVWMEPRPAAAVESVDLVPDVDTSSVAVTVQVPGASRQRVDVVATERGTGRVVGRVTGAPNVPLTLPMPGAGFWTPDTPTLYDLRVRVLDRTRVVDSVGSYVGLREIAIAPGEDGRNRITLNGEVLFHNATLDQGFWPDGLSTAPTDEALRSDLELHKELGFNTVRKHIKVEPDRWYHHADELGLMVWQDMPSMRTGGRPPVAAQQQFEAELDEMVREKKSWTSIVAWVPMNEGWGEWSREETGRLADEVKAQDPTRLVDAHSGVNCCDSLGDSGRGDIVDFHQYVGPASPQPDATRAAVDGEHGGLGLKTGAEHEWFKDGRSFAYELTTSSEQLTDRYVQVARDLQSLASSCALSGSIYTQLTDVEAEVNGFVTYDREVEKMDFARVRAVNEEVTASADGTGGPRPDPGPGTPGLEGVGSWPADEGTGDVAEDVVGDADLSLRGGATWSPGRTGAGLQLDGTDDWAETAGPVVDTTGSFSVAAWVKLDREGFFTTAVAQDGPVRSAFFLQKTGPENRFAFSTASQRALGTEAPVVGRWYHLVGTRDVSTGEYVLYVDGQRQGSFTSCAAGDVSDGPLTVGRAKFDGRAVDPWPGALDQVHAYDRALGAAEVAELFASGR</sequence>
<dbReference type="InterPro" id="IPR006102">
    <property type="entry name" value="Ig-like_GH2"/>
</dbReference>
<evidence type="ECO:0000259" key="8">
    <source>
        <dbReference type="SMART" id="SM00560"/>
    </source>
</evidence>
<dbReference type="Proteomes" id="UP001595685">
    <property type="component" value="Unassembled WGS sequence"/>
</dbReference>
<accession>A0ABV7WFI0</accession>
<proteinExistence type="inferred from homology"/>
<comment type="caution">
    <text evidence="9">The sequence shown here is derived from an EMBL/GenBank/DDBJ whole genome shotgun (WGS) entry which is preliminary data.</text>
</comment>
<dbReference type="Pfam" id="PF02836">
    <property type="entry name" value="Glyco_hydro_2_C"/>
    <property type="match status" value="1"/>
</dbReference>
<evidence type="ECO:0000256" key="5">
    <source>
        <dbReference type="ARBA" id="ARBA00023295"/>
    </source>
</evidence>
<keyword evidence="5" id="KW-0326">Glycosidase</keyword>
<reference evidence="10" key="1">
    <citation type="journal article" date="2019" name="Int. J. Syst. Evol. Microbiol.">
        <title>The Global Catalogue of Microorganisms (GCM) 10K type strain sequencing project: providing services to taxonomists for standard genome sequencing and annotation.</title>
        <authorList>
            <consortium name="The Broad Institute Genomics Platform"/>
            <consortium name="The Broad Institute Genome Sequencing Center for Infectious Disease"/>
            <person name="Wu L."/>
            <person name="Ma J."/>
        </authorList>
    </citation>
    <scope>NUCLEOTIDE SEQUENCE [LARGE SCALE GENOMIC DNA]</scope>
    <source>
        <strain evidence="10">NCAIM B.02333</strain>
    </source>
</reference>
<keyword evidence="4" id="KW-1015">Disulfide bond</keyword>
<evidence type="ECO:0000256" key="2">
    <source>
        <dbReference type="ARBA" id="ARBA00022729"/>
    </source>
</evidence>
<comment type="similarity">
    <text evidence="1">Belongs to the glycosyl hydrolase 2 family.</text>
</comment>
<feature type="chain" id="PRO_5046398552" evidence="7">
    <location>
        <begin position="43"/>
        <end position="855"/>
    </location>
</feature>
<dbReference type="Gene3D" id="2.60.120.200">
    <property type="match status" value="1"/>
</dbReference>
<dbReference type="InterPro" id="IPR006104">
    <property type="entry name" value="Glyco_hydro_2_N"/>
</dbReference>
<keyword evidence="10" id="KW-1185">Reference proteome</keyword>
<dbReference type="Gene3D" id="3.20.20.80">
    <property type="entry name" value="Glycosidases"/>
    <property type="match status" value="1"/>
</dbReference>
<evidence type="ECO:0000256" key="4">
    <source>
        <dbReference type="ARBA" id="ARBA00023157"/>
    </source>
</evidence>
<dbReference type="InterPro" id="IPR013783">
    <property type="entry name" value="Ig-like_fold"/>
</dbReference>
<evidence type="ECO:0000256" key="3">
    <source>
        <dbReference type="ARBA" id="ARBA00022801"/>
    </source>
</evidence>
<dbReference type="SUPFAM" id="SSF49785">
    <property type="entry name" value="Galactose-binding domain-like"/>
    <property type="match status" value="1"/>
</dbReference>
<dbReference type="PANTHER" id="PTHR42732:SF2">
    <property type="entry name" value="BETA-MANNOSIDASE"/>
    <property type="match status" value="1"/>
</dbReference>
<feature type="domain" description="LamG-like jellyroll fold" evidence="8">
    <location>
        <begin position="713"/>
        <end position="845"/>
    </location>
</feature>
<feature type="region of interest" description="Disordered" evidence="6">
    <location>
        <begin position="629"/>
        <end position="666"/>
    </location>
</feature>
<evidence type="ECO:0000313" key="10">
    <source>
        <dbReference type="Proteomes" id="UP001595685"/>
    </source>
</evidence>
<evidence type="ECO:0000256" key="6">
    <source>
        <dbReference type="SAM" id="MobiDB-lite"/>
    </source>
</evidence>
<dbReference type="InterPro" id="IPR008979">
    <property type="entry name" value="Galactose-bd-like_sf"/>
</dbReference>
<gene>
    <name evidence="9" type="ORF">ACFOLH_05680</name>
</gene>
<keyword evidence="2 7" id="KW-0732">Signal</keyword>